<proteinExistence type="predicted"/>
<evidence type="ECO:0000313" key="2">
    <source>
        <dbReference type="EMBL" id="CAF3173812.1"/>
    </source>
</evidence>
<sequence length="526" mass="59998">MSSVIFQPLLHDPLGWKPSNSTYTDHYKWRKYRTASKGRKISNYGQQYQRQIQKQQQQLQKQLNKSLPAVSSEEQTNNSAIVVTKFKDNQEQPVSHRSSPTKTPVLTVEYKQRPATASEDVNCQSRASLRSTSSLPIIEEKIRPLTAPEPRPPTREEKEKPPVDPNNDNSRHWLTYPNPKTPQYIIDVKQRLGQLRLPSTLLTRPLSASNASVQQKPPTPPTATRPSSASTQIERKQQTNNNDDQHNFLTFHTSETPEDLRLARQRLDKHRYNPSLDSYPPRPKTCLANTHENPKPVTPKQYENEKLPVQTPKNDAWIVDDEKAPNAPDYESSSVIIQMVDCDGLPNEYYEALETASIAQEEYLRNFKKDAERRPQTTVYRLPTALPEHRNDCLVASQNQQQSTAMNNQVRQLARSSQNDFGVWVRNATDKERASTMKLLHDVLNQPMIGYNVQTRQKPASKQAPAPPPVRTGSGTRKLGRTRTQHNFPCEICEKLLIKRHVWDLKGSEIAKCPNHPQGHSSSSII</sequence>
<dbReference type="EMBL" id="CAJNYT010002705">
    <property type="protein sequence ID" value="CAF3487522.1"/>
    <property type="molecule type" value="Genomic_DNA"/>
</dbReference>
<feature type="compositionally biased region" description="Basic and acidic residues" evidence="1">
    <location>
        <begin position="152"/>
        <end position="162"/>
    </location>
</feature>
<feature type="compositionally biased region" description="Polar residues" evidence="1">
    <location>
        <begin position="119"/>
        <end position="135"/>
    </location>
</feature>
<dbReference type="AlphaFoldDB" id="A0A817Q0Q9"/>
<protein>
    <submittedName>
        <fullName evidence="2">Uncharacterized protein</fullName>
    </submittedName>
</protein>
<feature type="compositionally biased region" description="Polar residues" evidence="1">
    <location>
        <begin position="238"/>
        <end position="254"/>
    </location>
</feature>
<evidence type="ECO:0000313" key="3">
    <source>
        <dbReference type="EMBL" id="CAF3418513.1"/>
    </source>
</evidence>
<evidence type="ECO:0000313" key="4">
    <source>
        <dbReference type="EMBL" id="CAF3487522.1"/>
    </source>
</evidence>
<dbReference type="EMBL" id="CAJNXB010001527">
    <property type="protein sequence ID" value="CAF3173812.1"/>
    <property type="molecule type" value="Genomic_DNA"/>
</dbReference>
<evidence type="ECO:0000256" key="1">
    <source>
        <dbReference type="SAM" id="MobiDB-lite"/>
    </source>
</evidence>
<name>A0A817Q0Q9_9BILA</name>
<feature type="region of interest" description="Disordered" evidence="1">
    <location>
        <begin position="112"/>
        <end position="178"/>
    </location>
</feature>
<dbReference type="EMBL" id="CAJNYD010002435">
    <property type="protein sequence ID" value="CAF3418513.1"/>
    <property type="molecule type" value="Genomic_DNA"/>
</dbReference>
<feature type="region of interest" description="Disordered" evidence="1">
    <location>
        <begin position="455"/>
        <end position="482"/>
    </location>
</feature>
<organism evidence="2 5">
    <name type="scientific">Rotaria socialis</name>
    <dbReference type="NCBI Taxonomy" id="392032"/>
    <lineage>
        <taxon>Eukaryota</taxon>
        <taxon>Metazoa</taxon>
        <taxon>Spiralia</taxon>
        <taxon>Gnathifera</taxon>
        <taxon>Rotifera</taxon>
        <taxon>Eurotatoria</taxon>
        <taxon>Bdelloidea</taxon>
        <taxon>Philodinida</taxon>
        <taxon>Philodinidae</taxon>
        <taxon>Rotaria</taxon>
    </lineage>
</organism>
<evidence type="ECO:0000313" key="5">
    <source>
        <dbReference type="Proteomes" id="UP000663825"/>
    </source>
</evidence>
<comment type="caution">
    <text evidence="2">The sequence shown here is derived from an EMBL/GenBank/DDBJ whole genome shotgun (WGS) entry which is preliminary data.</text>
</comment>
<dbReference type="OrthoDB" id="10025361at2759"/>
<feature type="region of interest" description="Disordered" evidence="1">
    <location>
        <begin position="206"/>
        <end position="259"/>
    </location>
</feature>
<dbReference type="Proteomes" id="UP000663825">
    <property type="component" value="Unassembled WGS sequence"/>
</dbReference>
<dbReference type="Proteomes" id="UP000663833">
    <property type="component" value="Unassembled WGS sequence"/>
</dbReference>
<reference evidence="2" key="1">
    <citation type="submission" date="2021-02" db="EMBL/GenBank/DDBJ databases">
        <authorList>
            <person name="Nowell W R."/>
        </authorList>
    </citation>
    <scope>NUCLEOTIDE SEQUENCE</scope>
</reference>
<dbReference type="Proteomes" id="UP000663872">
    <property type="component" value="Unassembled WGS sequence"/>
</dbReference>
<gene>
    <name evidence="4" type="ORF">GRG538_LOCUS16761</name>
    <name evidence="3" type="ORF">LUA448_LOCUS19202</name>
    <name evidence="2" type="ORF">TIS948_LOCUS10958</name>
</gene>
<accession>A0A817Q0Q9</accession>